<organism evidence="3 4">
    <name type="scientific">Thermoplasma acidophilum (strain ATCC 25905 / DSM 1728 / JCM 9062 / NBRC 15155 / AMRC-C165)</name>
    <dbReference type="NCBI Taxonomy" id="273075"/>
    <lineage>
        <taxon>Archaea</taxon>
        <taxon>Methanobacteriati</taxon>
        <taxon>Thermoplasmatota</taxon>
        <taxon>Thermoplasmata</taxon>
        <taxon>Thermoplasmatales</taxon>
        <taxon>Thermoplasmataceae</taxon>
        <taxon>Thermoplasma</taxon>
    </lineage>
</organism>
<feature type="transmembrane region" description="Helical" evidence="1">
    <location>
        <begin position="1088"/>
        <end position="1106"/>
    </location>
</feature>
<reference evidence="3 4" key="1">
    <citation type="journal article" date="2000" name="Nature">
        <title>The genome sequence of the thermoacidophilic scavenger Thermoplasma acidophilum.</title>
        <authorList>
            <person name="Ruepp A."/>
            <person name="Graml W."/>
            <person name="Santos-Martinez M.L."/>
            <person name="Koretke K.K."/>
            <person name="Volker C."/>
            <person name="Mewes H.W."/>
            <person name="Frishman D."/>
            <person name="Stocker S."/>
            <person name="Lupas A.N."/>
            <person name="Baumeister W."/>
        </authorList>
    </citation>
    <scope>NUCLEOTIDE SEQUENCE [LARGE SCALE GENOMIC DNA]</scope>
    <source>
        <strain evidence="4">ATCC 25905 / DSM 1728 / JCM 9062 / NBRC 15155 / AMRC-C165</strain>
    </source>
</reference>
<dbReference type="OrthoDB" id="57511at2157"/>
<dbReference type="STRING" id="273075.gene:9571763"/>
<dbReference type="RefSeq" id="WP_010900968.1">
    <property type="nucleotide sequence ID" value="NC_002578.1"/>
</dbReference>
<dbReference type="KEGG" id="tac:Ta0543"/>
<name>Q9HKQ3_THEAC</name>
<dbReference type="AlphaFoldDB" id="Q9HKQ3"/>
<protein>
    <submittedName>
        <fullName evidence="3">Hypothetical membrane protein</fullName>
    </submittedName>
</protein>
<dbReference type="EnsemblBacteria" id="CAC11683">
    <property type="protein sequence ID" value="CAC11683"/>
    <property type="gene ID" value="CAC11683"/>
</dbReference>
<dbReference type="InterPro" id="IPR013229">
    <property type="entry name" value="PEGA"/>
</dbReference>
<evidence type="ECO:0000313" key="3">
    <source>
        <dbReference type="EMBL" id="CAC11683.1"/>
    </source>
</evidence>
<dbReference type="eggNOG" id="arCOG07383">
    <property type="taxonomic scope" value="Archaea"/>
</dbReference>
<keyword evidence="1" id="KW-0812">Transmembrane</keyword>
<evidence type="ECO:0000256" key="1">
    <source>
        <dbReference type="SAM" id="Phobius"/>
    </source>
</evidence>
<evidence type="ECO:0000259" key="2">
    <source>
        <dbReference type="Pfam" id="PF08308"/>
    </source>
</evidence>
<gene>
    <name evidence="3" type="ordered locus">Ta0543</name>
</gene>
<keyword evidence="1" id="KW-0472">Membrane</keyword>
<keyword evidence="1" id="KW-1133">Transmembrane helix</keyword>
<dbReference type="InParanoid" id="Q9HKQ3"/>
<evidence type="ECO:0000313" key="4">
    <source>
        <dbReference type="Proteomes" id="UP000001024"/>
    </source>
</evidence>
<dbReference type="HOGENOM" id="CLU_277279_0_0_2"/>
<sequence length="1124" mass="126535">MRKQLIIMFAAILTFSSYPMIHAHAQQIDIGDPETHSDYYWYGNLTVQRNESLSIINEIFFIYGRSLNVNGTLSVQNSTLILNNTEISITRGTFIIGNSSVEGNGSITMDASTFRSFNSTVFDGYAGTFSAFNSSVYILRSNISGQSTSDEFNYTMARYYNNSYQPGGQVSLKMENYSHGYAYRLNISVEYEYANASHPASIYVVYENESQYLHLSASTTMTTSYFTFILQRPSANPLPEIYVYSNESDLEVYNITALAIANDTYYLYGSQHYDLYLSNSIMYSVDSKFDLNDRPLYLDDGLISPYATGIYLYHSAAYMVSSGSGIANITRIPFISSASIVYYMSAVNITYLLDGRSYDYNGSVYYANGQAIDLNSTVSALSRYVYYSTSVHEVPVWIFNGTITYKGNYEIDVYGRMEYFSISPYPYLSNVLQTFVGSVTIPQLNITIPGVLYTGTDQTISIGYKSSYAGISNAYIDVHLINGSESILIFRIHIMNLSADSTRNATENLNLSISPGMYQAYFTTNSSDIIFIDQYVNVVVEDHVNLTMRWYYRYTLPFHDLKFDLSMFDASGDPAEGGLQMYFLSGNSTAISKNTFIHVSPSSYDNLTVFANSSKNLTSVFVGLRYNESMFNYIPNQTAKIRLRPIFSNYDVKFSVFGQQIYPMNISINGIFYVIKQNNTIITMPNGTYSASAVGISGYHIAIPRSFSIDGSNITVNIYISKVLYGITFKSNLKSGFSILINGNEYFGDSVSLPNGTYCLTVDAPSGYDPIRENMTVNGSNLTIFLNFQRAIYKMRMMINGSISPQNILINGSTYSVPGSINISLTSGIYNIIALNSTYLRTNFRSTIDVLSNTTLYIDYYRPYSKVYINASGYADEFEIKMNSSYYYVHAGDTIHIPFGLYSIRAENVQGYSETYGKNISIDDSSAILNITFSRLRFMIHIATDIPADIVFGNTREYGQNFSVLDFYGNYDLSISRPGYYPISESVMLNSNMTLEFALRAILYKITIEADVDSFTIYAGNKTYSVSGNDLTIYLPYGEHSIILQKDGYSNIFETIDVSSNSTIFLKMHRLPPESIIRGFIVDNYQDIATLSISMIAIYLLIIRHLRIVGRNSAIMRPKDRKRD</sequence>
<keyword evidence="4" id="KW-1185">Reference proteome</keyword>
<accession>Q9HKQ3</accession>
<dbReference type="EMBL" id="AL445064">
    <property type="protein sequence ID" value="CAC11683.1"/>
    <property type="molecule type" value="Genomic_DNA"/>
</dbReference>
<dbReference type="Proteomes" id="UP000001024">
    <property type="component" value="Chromosome"/>
</dbReference>
<dbReference type="PaxDb" id="273075-Ta0543"/>
<feature type="domain" description="PEGA" evidence="2">
    <location>
        <begin position="1006"/>
        <end position="1067"/>
    </location>
</feature>
<dbReference type="Pfam" id="PF08308">
    <property type="entry name" value="PEGA"/>
    <property type="match status" value="1"/>
</dbReference>
<proteinExistence type="predicted"/>